<dbReference type="Proteomes" id="UP000663862">
    <property type="component" value="Unassembled WGS sequence"/>
</dbReference>
<dbReference type="PANTHER" id="PTHR28601:SF1">
    <property type="entry name" value="COILED-COIL DOMAIN-CONTAINING PROTEIN 24"/>
    <property type="match status" value="1"/>
</dbReference>
<dbReference type="EMBL" id="CAJOBP010000127">
    <property type="protein sequence ID" value="CAF4127413.1"/>
    <property type="molecule type" value="Genomic_DNA"/>
</dbReference>
<keyword evidence="7" id="KW-1185">Reference proteome</keyword>
<dbReference type="EMBL" id="CAJOBO010000661">
    <property type="protein sequence ID" value="CAF4267580.1"/>
    <property type="molecule type" value="Genomic_DNA"/>
</dbReference>
<evidence type="ECO:0000313" key="3">
    <source>
        <dbReference type="EMBL" id="CAF4237451.1"/>
    </source>
</evidence>
<feature type="compositionally biased region" description="Polar residues" evidence="1">
    <location>
        <begin position="318"/>
        <end position="333"/>
    </location>
</feature>
<reference evidence="5" key="1">
    <citation type="submission" date="2021-02" db="EMBL/GenBank/DDBJ databases">
        <authorList>
            <person name="Nowell W R."/>
        </authorList>
    </citation>
    <scope>NUCLEOTIDE SEQUENCE</scope>
</reference>
<dbReference type="PANTHER" id="PTHR28601">
    <property type="entry name" value="COILED-COIL DOMAIN-CONTAINING PROTEIN 24"/>
    <property type="match status" value="1"/>
</dbReference>
<dbReference type="EMBL" id="CAJOBR010000831">
    <property type="protein sequence ID" value="CAF4551416.1"/>
    <property type="molecule type" value="Genomic_DNA"/>
</dbReference>
<dbReference type="Proteomes" id="UP000663848">
    <property type="component" value="Unassembled WGS sequence"/>
</dbReference>
<feature type="region of interest" description="Disordered" evidence="1">
    <location>
        <begin position="290"/>
        <end position="378"/>
    </location>
</feature>
<organism evidence="5 6">
    <name type="scientific">Rotaria socialis</name>
    <dbReference type="NCBI Taxonomy" id="392032"/>
    <lineage>
        <taxon>Eukaryota</taxon>
        <taxon>Metazoa</taxon>
        <taxon>Spiralia</taxon>
        <taxon>Gnathifera</taxon>
        <taxon>Rotifera</taxon>
        <taxon>Eurotatoria</taxon>
        <taxon>Bdelloidea</taxon>
        <taxon>Philodinida</taxon>
        <taxon>Philodinidae</taxon>
        <taxon>Rotaria</taxon>
    </lineage>
</organism>
<dbReference type="InterPro" id="IPR031367">
    <property type="entry name" value="CCDC24"/>
</dbReference>
<evidence type="ECO:0000256" key="1">
    <source>
        <dbReference type="SAM" id="MobiDB-lite"/>
    </source>
</evidence>
<protein>
    <submittedName>
        <fullName evidence="5">Uncharacterized protein</fullName>
    </submittedName>
</protein>
<gene>
    <name evidence="4" type="ORF">HFQ381_LOCUS11460</name>
    <name evidence="5" type="ORF">QYT958_LOCUS8331</name>
    <name evidence="3" type="ORF">TSG867_LOCUS2258</name>
    <name evidence="2" type="ORF">UJA718_LOCUS1985</name>
</gene>
<evidence type="ECO:0000313" key="2">
    <source>
        <dbReference type="EMBL" id="CAF4127413.1"/>
    </source>
</evidence>
<evidence type="ECO:0000313" key="5">
    <source>
        <dbReference type="EMBL" id="CAF4551416.1"/>
    </source>
</evidence>
<proteinExistence type="predicted"/>
<dbReference type="EMBL" id="CAJOBQ010000058">
    <property type="protein sequence ID" value="CAF4237451.1"/>
    <property type="molecule type" value="Genomic_DNA"/>
</dbReference>
<dbReference type="Pfam" id="PF15669">
    <property type="entry name" value="CCDC24"/>
    <property type="match status" value="1"/>
</dbReference>
<dbReference type="Proteomes" id="UP000663873">
    <property type="component" value="Unassembled WGS sequence"/>
</dbReference>
<comment type="caution">
    <text evidence="5">The sequence shown here is derived from an EMBL/GenBank/DDBJ whole genome shotgun (WGS) entry which is preliminary data.</text>
</comment>
<evidence type="ECO:0000313" key="4">
    <source>
        <dbReference type="EMBL" id="CAF4267580.1"/>
    </source>
</evidence>
<dbReference type="AlphaFoldDB" id="A0A820YQZ6"/>
<sequence length="443" mass="50516">MIVLWSLKSSLVTLKTYKLFTQKLTFHGMNSSSKNRSSQFIPYDKPLSTWKELSTSLNPAERDYVKFYLGQSLIEQCEEIESEVDNLLDIWRDYRNETVANCTDPTHRSLAEPPVLRKRLTTEIEFFVKHIHEQCAKDDQILRRRLSNGHNWSAINYALVAGTGDDERRIRERPVSARDRHGRETPILTIPEPAANIDETKIINPLSPRTQSNIDINTVRNKLQDFTIDDIIQRLRQAITDDINTFENHVTYVHQKLEEEADYRAKTRGLLREPTLGELRDERNRLEKEIFHTTNTPEPLELPNSSHKKTSKHDTSRRSSTASMNSPVLSPRSSLDETPIKPNPSHGPLRAFAADSSSTTKPGLAIDRKVSTKPATTTKSNTPVLVRLGSIKQQDLLKKYPTLTTTTPTNATISTKTRDNTSTRANSADKFRQMVLDCREISN</sequence>
<evidence type="ECO:0000313" key="7">
    <source>
        <dbReference type="Proteomes" id="UP000663873"/>
    </source>
</evidence>
<accession>A0A820YQZ6</accession>
<evidence type="ECO:0000313" key="6">
    <source>
        <dbReference type="Proteomes" id="UP000663848"/>
    </source>
</evidence>
<dbReference type="Proteomes" id="UP000663851">
    <property type="component" value="Unassembled WGS sequence"/>
</dbReference>
<name>A0A820YQZ6_9BILA</name>